<dbReference type="CDD" id="cd00610">
    <property type="entry name" value="OAT_like"/>
    <property type="match status" value="1"/>
</dbReference>
<keyword evidence="4 9" id="KW-0808">Transferase</keyword>
<dbReference type="EC" id="2.6.1.62" evidence="9"/>
<keyword evidence="7 9" id="KW-0663">Pyridoxal phosphate</keyword>
<keyword evidence="6 9" id="KW-0093">Biotin biosynthesis</keyword>
<feature type="binding site" evidence="9">
    <location>
        <position position="40"/>
    </location>
    <ligand>
        <name>substrate</name>
    </ligand>
</feature>
<evidence type="ECO:0000256" key="4">
    <source>
        <dbReference type="ARBA" id="ARBA00022679"/>
    </source>
</evidence>
<name>H7EIW7_9SPIR</name>
<accession>H7EIW7</accession>
<dbReference type="OrthoDB" id="9807885at2"/>
<dbReference type="GO" id="GO:0030170">
    <property type="term" value="F:pyridoxal phosphate binding"/>
    <property type="evidence" value="ECO:0007669"/>
    <property type="project" value="UniProtKB-UniRule"/>
</dbReference>
<dbReference type="UniPathway" id="UPA00078">
    <property type="reaction ID" value="UER00160"/>
</dbReference>
<evidence type="ECO:0000313" key="11">
    <source>
        <dbReference type="Proteomes" id="UP000003571"/>
    </source>
</evidence>
<gene>
    <name evidence="9" type="primary">bioA</name>
    <name evidence="10" type="ORF">TresaDRAFT_2066</name>
</gene>
<feature type="binding site" evidence="9">
    <location>
        <begin position="100"/>
        <end position="101"/>
    </location>
    <ligand>
        <name>pyridoxal 5'-phosphate</name>
        <dbReference type="ChEBI" id="CHEBI:597326"/>
    </ligand>
</feature>
<dbReference type="EMBL" id="AGRW01000039">
    <property type="protein sequence ID" value="EIC02424.1"/>
    <property type="molecule type" value="Genomic_DNA"/>
</dbReference>
<comment type="caution">
    <text evidence="10">The sequence shown here is derived from an EMBL/GenBank/DDBJ whole genome shotgun (WGS) entry which is preliminary data.</text>
</comment>
<evidence type="ECO:0000256" key="6">
    <source>
        <dbReference type="ARBA" id="ARBA00022756"/>
    </source>
</evidence>
<dbReference type="RefSeq" id="WP_002703078.1">
    <property type="nucleotide sequence ID" value="NZ_AGRW01000039.1"/>
</dbReference>
<dbReference type="InterPro" id="IPR015424">
    <property type="entry name" value="PyrdxlP-dep_Trfase"/>
</dbReference>
<keyword evidence="11" id="KW-1185">Reference proteome</keyword>
<evidence type="ECO:0000256" key="5">
    <source>
        <dbReference type="ARBA" id="ARBA00022691"/>
    </source>
</evidence>
<comment type="catalytic activity">
    <reaction evidence="8 9">
        <text>(8S)-8-amino-7-oxononanoate + S-adenosyl-L-methionine = S-adenosyl-4-methylsulfanyl-2-oxobutanoate + (7R,8S)-7,8-diammoniononanoate</text>
        <dbReference type="Rhea" id="RHEA:16861"/>
        <dbReference type="ChEBI" id="CHEBI:16490"/>
        <dbReference type="ChEBI" id="CHEBI:59789"/>
        <dbReference type="ChEBI" id="CHEBI:149468"/>
        <dbReference type="ChEBI" id="CHEBI:149469"/>
        <dbReference type="EC" id="2.6.1.62"/>
    </reaction>
</comment>
<comment type="pathway">
    <text evidence="2 9">Cofactor biosynthesis; biotin biosynthesis; 7,8-diaminononanoate from 8-amino-7-oxononanoate (SAM route): step 1/1.</text>
</comment>
<dbReference type="GO" id="GO:0004015">
    <property type="term" value="F:adenosylmethionine-8-amino-7-oxononanoate transaminase activity"/>
    <property type="evidence" value="ECO:0007669"/>
    <property type="project" value="UniProtKB-UniRule"/>
</dbReference>
<reference evidence="10 11" key="1">
    <citation type="submission" date="2011-09" db="EMBL/GenBank/DDBJ databases">
        <title>The draft genome of Treponema saccharophilum DSM 2985.</title>
        <authorList>
            <consortium name="US DOE Joint Genome Institute (JGI-PGF)"/>
            <person name="Lucas S."/>
            <person name="Copeland A."/>
            <person name="Lapidus A."/>
            <person name="Glavina del Rio T."/>
            <person name="Dalin E."/>
            <person name="Tice H."/>
            <person name="Bruce D."/>
            <person name="Goodwin L."/>
            <person name="Pitluck S."/>
            <person name="Peters L."/>
            <person name="Kyrpides N."/>
            <person name="Mavromatis K."/>
            <person name="Ivanova N."/>
            <person name="Markowitz V."/>
            <person name="Cheng J.-F."/>
            <person name="Hugenholtz P."/>
            <person name="Woyke T."/>
            <person name="Wu D."/>
            <person name="Gronow S."/>
            <person name="Wellnitz S."/>
            <person name="Brambilla E."/>
            <person name="Klenk H.-P."/>
            <person name="Eisen J.A."/>
        </authorList>
    </citation>
    <scope>NUCLEOTIDE SEQUENCE [LARGE SCALE GENOMIC DNA]</scope>
    <source>
        <strain evidence="10 11">DSM 2985</strain>
    </source>
</reference>
<dbReference type="GO" id="GO:0004141">
    <property type="term" value="F:dethiobiotin synthase activity"/>
    <property type="evidence" value="ECO:0007669"/>
    <property type="project" value="TreeGrafter"/>
</dbReference>
<dbReference type="Pfam" id="PF00202">
    <property type="entry name" value="Aminotran_3"/>
    <property type="match status" value="1"/>
</dbReference>
<dbReference type="GO" id="GO:0005737">
    <property type="term" value="C:cytoplasm"/>
    <property type="evidence" value="ECO:0007669"/>
    <property type="project" value="UniProtKB-SubCell"/>
</dbReference>
<comment type="cofactor">
    <cofactor evidence="1 9">
        <name>pyridoxal 5'-phosphate</name>
        <dbReference type="ChEBI" id="CHEBI:597326"/>
    </cofactor>
</comment>
<feature type="binding site" evidence="9">
    <location>
        <position position="280"/>
    </location>
    <ligand>
        <name>substrate</name>
    </ligand>
</feature>
<proteinExistence type="inferred from homology"/>
<keyword evidence="3 9" id="KW-0032">Aminotransferase</keyword>
<dbReference type="eggNOG" id="COG0161">
    <property type="taxonomic scope" value="Bacteria"/>
</dbReference>
<dbReference type="InterPro" id="IPR015422">
    <property type="entry name" value="PyrdxlP-dep_Trfase_small"/>
</dbReference>
<dbReference type="PANTHER" id="PTHR42684">
    <property type="entry name" value="ADENOSYLMETHIONINE-8-AMINO-7-OXONONANOATE AMINOTRANSFERASE"/>
    <property type="match status" value="1"/>
</dbReference>
<feature type="binding site" evidence="9">
    <location>
        <position position="219"/>
    </location>
    <ligand>
        <name>pyridoxal 5'-phosphate</name>
        <dbReference type="ChEBI" id="CHEBI:597326"/>
    </ligand>
</feature>
<evidence type="ECO:0000256" key="8">
    <source>
        <dbReference type="ARBA" id="ARBA00048449"/>
    </source>
</evidence>
<dbReference type="AlphaFoldDB" id="H7EIW7"/>
<dbReference type="Gene3D" id="3.90.1150.10">
    <property type="entry name" value="Aspartate Aminotransferase, domain 1"/>
    <property type="match status" value="1"/>
</dbReference>
<feature type="modified residue" description="N6-(pyridoxal phosphate)lysine" evidence="9">
    <location>
        <position position="246"/>
    </location>
</feature>
<comment type="function">
    <text evidence="9">Catalyzes the transfer of the alpha-amino group from S-adenosyl-L-methionine (SAM) to 7-keto-8-aminopelargonic acid (KAPA) to form 7,8-diaminopelargonic acid (DAPA). It is the only aminotransferase known to utilize SAM as an amino donor.</text>
</comment>
<dbReference type="FunFam" id="3.40.640.10:FF:000004">
    <property type="entry name" value="Acetylornithine aminotransferase"/>
    <property type="match status" value="1"/>
</dbReference>
<feature type="binding site" evidence="9">
    <location>
        <position position="246"/>
    </location>
    <ligand>
        <name>substrate</name>
    </ligand>
</feature>
<evidence type="ECO:0000313" key="10">
    <source>
        <dbReference type="EMBL" id="EIC02424.1"/>
    </source>
</evidence>
<dbReference type="PANTHER" id="PTHR42684:SF3">
    <property type="entry name" value="ADENOSYLMETHIONINE-8-AMINO-7-OXONONANOATE AMINOTRANSFERASE"/>
    <property type="match status" value="1"/>
</dbReference>
<comment type="subunit">
    <text evidence="9">Homodimer.</text>
</comment>
<dbReference type="HAMAP" id="MF_00834">
    <property type="entry name" value="BioA"/>
    <property type="match status" value="1"/>
</dbReference>
<sequence length="396" mass="45351">MIWYPYAQMKTLKTPYKVIDAQGVYLQTQDKKLIDSISSWWCMIHGYKNPELNEAMKEQIDRFSHCMLAGLRHESVEKLSEKLESYLPGDLNYYFFSDSGSVGVEVALKMAFQFNKNRGSKRKKIFSLKNAYHGDTFMTMAVGDDEDYHSAFPKNPDVIHIPTNIEDLEKTFSAFGEDAICFIVEPLLQGAGGFRMYDISFLKKARELCDKYDVVLIFDEVATGFGRTGNRFVSDLVLPDILVLGKALTGGYIGHALTATNKKIFEGFYGDEQSLAFMHGPTFMGNPVACSLALKSIEIFERENYIEKIKKIEEIAKRELLGFEDERIKEIRVMGGCFCIEVKESQTIKGFTEFAYGRGVFARPFVRYIYGMVPYIITEEELVKITDTMKAWFRER</sequence>
<dbReference type="STRING" id="907348.TresaDRAFT_2066"/>
<dbReference type="InterPro" id="IPR049704">
    <property type="entry name" value="Aminotrans_3_PPA_site"/>
</dbReference>
<feature type="binding site" evidence="9">
    <location>
        <begin position="281"/>
        <end position="282"/>
    </location>
    <ligand>
        <name>pyridoxal 5'-phosphate</name>
        <dbReference type="ChEBI" id="CHEBI:597326"/>
    </ligand>
</feature>
<comment type="subcellular location">
    <subcellularLocation>
        <location evidence="9">Cytoplasm</location>
    </subcellularLocation>
</comment>
<dbReference type="NCBIfam" id="TIGR00508">
    <property type="entry name" value="bioA"/>
    <property type="match status" value="1"/>
</dbReference>
<organism evidence="10 11">
    <name type="scientific">Treponema saccharophilum DSM 2985</name>
    <dbReference type="NCBI Taxonomy" id="907348"/>
    <lineage>
        <taxon>Bacteria</taxon>
        <taxon>Pseudomonadati</taxon>
        <taxon>Spirochaetota</taxon>
        <taxon>Spirochaetia</taxon>
        <taxon>Spirochaetales</taxon>
        <taxon>Treponemataceae</taxon>
        <taxon>Treponema</taxon>
    </lineage>
</organism>
<feature type="binding site" evidence="9">
    <location>
        <position position="363"/>
    </location>
    <ligand>
        <name>substrate</name>
    </ligand>
</feature>
<dbReference type="PATRIC" id="fig|907348.3.peg.778"/>
<evidence type="ECO:0000256" key="7">
    <source>
        <dbReference type="ARBA" id="ARBA00022898"/>
    </source>
</evidence>
<dbReference type="InterPro" id="IPR005814">
    <property type="entry name" value="Aminotrans_3"/>
</dbReference>
<dbReference type="InterPro" id="IPR005815">
    <property type="entry name" value="BioA"/>
</dbReference>
<dbReference type="SUPFAM" id="SSF53383">
    <property type="entry name" value="PLP-dependent transferases"/>
    <property type="match status" value="1"/>
</dbReference>
<dbReference type="InterPro" id="IPR015421">
    <property type="entry name" value="PyrdxlP-dep_Trfase_major"/>
</dbReference>
<keyword evidence="9" id="KW-0963">Cytoplasm</keyword>
<dbReference type="Proteomes" id="UP000003571">
    <property type="component" value="Unassembled WGS sequence"/>
</dbReference>
<protein>
    <recommendedName>
        <fullName evidence="9">Adenosylmethionine-8-amino-7-oxononanoate aminotransferase</fullName>
        <ecNumber evidence="9">2.6.1.62</ecNumber>
    </recommendedName>
    <alternativeName>
        <fullName evidence="9">7,8-diamino-pelargonic acid aminotransferase</fullName>
        <shortName evidence="9">DAPA AT</shortName>
        <shortName evidence="9">DAPA aminotransferase</shortName>
    </alternativeName>
    <alternativeName>
        <fullName evidence="9">7,8-diaminononanoate synthase</fullName>
        <shortName evidence="9">DANS</shortName>
    </alternativeName>
    <alternativeName>
        <fullName evidence="9">Diaminopelargonic acid synthase</fullName>
    </alternativeName>
</protein>
<dbReference type="PROSITE" id="PS00600">
    <property type="entry name" value="AA_TRANSFER_CLASS_3"/>
    <property type="match status" value="1"/>
</dbReference>
<dbReference type="GO" id="GO:0009102">
    <property type="term" value="P:biotin biosynthetic process"/>
    <property type="evidence" value="ECO:0007669"/>
    <property type="project" value="UniProtKB-UniRule"/>
</dbReference>
<feature type="site" description="Participates in the substrate recognition with KAPA and in a stacking interaction with the adenine ring of SAM" evidence="9">
    <location>
        <position position="6"/>
    </location>
</feature>
<comment type="similarity">
    <text evidence="9">Belongs to the class-III pyridoxal-phosphate-dependent aminotransferase family. BioA subfamily.</text>
</comment>
<evidence type="ECO:0000256" key="9">
    <source>
        <dbReference type="HAMAP-Rule" id="MF_00834"/>
    </source>
</evidence>
<dbReference type="Gene3D" id="3.40.640.10">
    <property type="entry name" value="Type I PLP-dependent aspartate aminotransferase-like (Major domain)"/>
    <property type="match status" value="1"/>
</dbReference>
<feature type="binding site" evidence="9">
    <location>
        <position position="132"/>
    </location>
    <ligand>
        <name>substrate</name>
    </ligand>
</feature>
<evidence type="ECO:0000256" key="2">
    <source>
        <dbReference type="ARBA" id="ARBA00005063"/>
    </source>
</evidence>
<evidence type="ECO:0000256" key="1">
    <source>
        <dbReference type="ARBA" id="ARBA00001933"/>
    </source>
</evidence>
<keyword evidence="5 9" id="KW-0949">S-adenosyl-L-methionine</keyword>
<evidence type="ECO:0000256" key="3">
    <source>
        <dbReference type="ARBA" id="ARBA00022576"/>
    </source>
</evidence>